<proteinExistence type="predicted"/>
<dbReference type="HOGENOM" id="CLU_1483046_0_0_1"/>
<evidence type="ECO:0000313" key="1">
    <source>
        <dbReference type="EMBL" id="KIO29875.1"/>
    </source>
</evidence>
<evidence type="ECO:0000313" key="2">
    <source>
        <dbReference type="Proteomes" id="UP000054248"/>
    </source>
</evidence>
<organism evidence="1 2">
    <name type="scientific">Tulasnella calospora MUT 4182</name>
    <dbReference type="NCBI Taxonomy" id="1051891"/>
    <lineage>
        <taxon>Eukaryota</taxon>
        <taxon>Fungi</taxon>
        <taxon>Dikarya</taxon>
        <taxon>Basidiomycota</taxon>
        <taxon>Agaricomycotina</taxon>
        <taxon>Agaricomycetes</taxon>
        <taxon>Cantharellales</taxon>
        <taxon>Tulasnellaceae</taxon>
        <taxon>Tulasnella</taxon>
    </lineage>
</organism>
<reference evidence="2" key="2">
    <citation type="submission" date="2015-01" db="EMBL/GenBank/DDBJ databases">
        <title>Evolutionary Origins and Diversification of the Mycorrhizal Mutualists.</title>
        <authorList>
            <consortium name="DOE Joint Genome Institute"/>
            <consortium name="Mycorrhizal Genomics Consortium"/>
            <person name="Kohler A."/>
            <person name="Kuo A."/>
            <person name="Nagy L.G."/>
            <person name="Floudas D."/>
            <person name="Copeland A."/>
            <person name="Barry K.W."/>
            <person name="Cichocki N."/>
            <person name="Veneault-Fourrey C."/>
            <person name="LaButti K."/>
            <person name="Lindquist E.A."/>
            <person name="Lipzen A."/>
            <person name="Lundell T."/>
            <person name="Morin E."/>
            <person name="Murat C."/>
            <person name="Riley R."/>
            <person name="Ohm R."/>
            <person name="Sun H."/>
            <person name="Tunlid A."/>
            <person name="Henrissat B."/>
            <person name="Grigoriev I.V."/>
            <person name="Hibbett D.S."/>
            <person name="Martin F."/>
        </authorList>
    </citation>
    <scope>NUCLEOTIDE SEQUENCE [LARGE SCALE GENOMIC DNA]</scope>
    <source>
        <strain evidence="2">MUT 4182</strain>
    </source>
</reference>
<accession>A0A0C3QF18</accession>
<protein>
    <submittedName>
        <fullName evidence="1">Uncharacterized protein</fullName>
    </submittedName>
</protein>
<dbReference type="AlphaFoldDB" id="A0A0C3QF18"/>
<sequence length="182" mass="20304">MIADVLKAQPSITELEIQGVGPFDSLPRLDPTDLPNLRVLTASTASTLLLVLRGGHRPLRSLTLGDDISMKQAQDIVFDLIPNGAAVDEFTWNDRPTSKRLSYPTQDHWSGALAFLSAVSVKFPNVRKVQLPMGQGLWKRKEEDSVEWVVQISESGGEEDEEDRGMFERDLHPLGVIHRCYP</sequence>
<dbReference type="Proteomes" id="UP000054248">
    <property type="component" value="Unassembled WGS sequence"/>
</dbReference>
<dbReference type="EMBL" id="KN822977">
    <property type="protein sequence ID" value="KIO29875.1"/>
    <property type="molecule type" value="Genomic_DNA"/>
</dbReference>
<reference evidence="1 2" key="1">
    <citation type="submission" date="2014-04" db="EMBL/GenBank/DDBJ databases">
        <authorList>
            <consortium name="DOE Joint Genome Institute"/>
            <person name="Kuo A."/>
            <person name="Girlanda M."/>
            <person name="Perotto S."/>
            <person name="Kohler A."/>
            <person name="Nagy L.G."/>
            <person name="Floudas D."/>
            <person name="Copeland A."/>
            <person name="Barry K.W."/>
            <person name="Cichocki N."/>
            <person name="Veneault-Fourrey C."/>
            <person name="LaButti K."/>
            <person name="Lindquist E.A."/>
            <person name="Lipzen A."/>
            <person name="Lundell T."/>
            <person name="Morin E."/>
            <person name="Murat C."/>
            <person name="Sun H."/>
            <person name="Tunlid A."/>
            <person name="Henrissat B."/>
            <person name="Grigoriev I.V."/>
            <person name="Hibbett D.S."/>
            <person name="Martin F."/>
            <person name="Nordberg H.P."/>
            <person name="Cantor M.N."/>
            <person name="Hua S.X."/>
        </authorList>
    </citation>
    <scope>NUCLEOTIDE SEQUENCE [LARGE SCALE GENOMIC DNA]</scope>
    <source>
        <strain evidence="1 2">MUT 4182</strain>
    </source>
</reference>
<name>A0A0C3QF18_9AGAM</name>
<gene>
    <name evidence="1" type="ORF">M407DRAFT_226009</name>
</gene>
<keyword evidence="2" id="KW-1185">Reference proteome</keyword>
<dbReference type="OrthoDB" id="2522477at2759"/>